<protein>
    <recommendedName>
        <fullName evidence="1">DNA polymerase III subunit psi</fullName>
    </recommendedName>
</protein>
<evidence type="ECO:0000313" key="10">
    <source>
        <dbReference type="Proteomes" id="UP000294229"/>
    </source>
</evidence>
<dbReference type="GeneID" id="66256697"/>
<dbReference type="GO" id="GO:0006260">
    <property type="term" value="P:DNA replication"/>
    <property type="evidence" value="ECO:0007669"/>
    <property type="project" value="UniProtKB-KW"/>
</dbReference>
<dbReference type="EMBL" id="RQXS01000061">
    <property type="protein sequence ID" value="RZN56706.1"/>
    <property type="molecule type" value="Genomic_DNA"/>
</dbReference>
<dbReference type="InterPro" id="IPR036654">
    <property type="entry name" value="DNA_pol_III_psi_sf"/>
</dbReference>
<dbReference type="SUPFAM" id="SSF102220">
    <property type="entry name" value="DNA polymerase III psi subunit"/>
    <property type="match status" value="1"/>
</dbReference>
<organism evidence="5 8">
    <name type="scientific">Avibacterium paragallinarum</name>
    <name type="common">Haemophilus gallinarum</name>
    <dbReference type="NCBI Taxonomy" id="728"/>
    <lineage>
        <taxon>Bacteria</taxon>
        <taxon>Pseudomonadati</taxon>
        <taxon>Pseudomonadota</taxon>
        <taxon>Gammaproteobacteria</taxon>
        <taxon>Pasteurellales</taxon>
        <taxon>Pasteurellaceae</taxon>
        <taxon>Avibacterium</taxon>
    </lineage>
</organism>
<evidence type="ECO:0000313" key="3">
    <source>
        <dbReference type="EMBL" id="PXZ38352.1"/>
    </source>
</evidence>
<dbReference type="EMBL" id="QJPJ01000018">
    <property type="protein sequence ID" value="PXZ38352.1"/>
    <property type="molecule type" value="Genomic_DNA"/>
</dbReference>
<reference evidence="3 7" key="1">
    <citation type="submission" date="2018-06" db="EMBL/GenBank/DDBJ databases">
        <authorList>
            <person name="Teymurazov M."/>
            <person name="Kislichkina A."/>
            <person name="Abaymova A."/>
            <person name="Mukhina T."/>
            <person name="Mayskaya N."/>
            <person name="Svetoch E."/>
            <person name="Bogun A."/>
        </authorList>
    </citation>
    <scope>NUCLEOTIDE SEQUENCE [LARGE SCALE GENOMIC DNA]</scope>
    <source>
        <strain evidence="3 7">SCPM-O-B-8406</strain>
    </source>
</reference>
<dbReference type="EMBL" id="JAMDKF010000018">
    <property type="protein sequence ID" value="MEE6041908.1"/>
    <property type="molecule type" value="Genomic_DNA"/>
</dbReference>
<dbReference type="AlphaFoldDB" id="A0A0F5ER44"/>
<reference evidence="4 10" key="3">
    <citation type="submission" date="2018-11" db="EMBL/GenBank/DDBJ databases">
        <title>Sequencing Av. paragallinarum serogroups.</title>
        <authorList>
            <person name="Hellmuth J.E."/>
            <person name="Boucher C.E."/>
            <person name="Cason E.D."/>
        </authorList>
    </citation>
    <scope>NUCLEOTIDE SEQUENCE [LARGE SCALE GENOMIC DNA]</scope>
    <source>
        <strain evidence="4 10">SA-3</strain>
    </source>
</reference>
<dbReference type="Proteomes" id="UP000294229">
    <property type="component" value="Unassembled WGS sequence"/>
</dbReference>
<evidence type="ECO:0000313" key="6">
    <source>
        <dbReference type="EMBL" id="SUU96728.1"/>
    </source>
</evidence>
<keyword evidence="1" id="KW-0239">DNA-directed DNA polymerase</keyword>
<reference evidence="2" key="5">
    <citation type="submission" date="2022-05" db="EMBL/GenBank/DDBJ databases">
        <authorList>
            <person name="Chen Y."/>
            <person name="Zhu J."/>
            <person name="Zhu K."/>
        </authorList>
    </citation>
    <scope>NUCLEOTIDE SEQUENCE</scope>
    <source>
        <strain evidence="2">AV25</strain>
    </source>
</reference>
<dbReference type="GO" id="GO:0003887">
    <property type="term" value="F:DNA-directed DNA polymerase activity"/>
    <property type="evidence" value="ECO:0007669"/>
    <property type="project" value="UniProtKB-KW"/>
</dbReference>
<dbReference type="Proteomes" id="UP001347884">
    <property type="component" value="Unassembled WGS sequence"/>
</dbReference>
<dbReference type="EMBL" id="UFSW01000001">
    <property type="protein sequence ID" value="SUU96728.1"/>
    <property type="molecule type" value="Genomic_DNA"/>
</dbReference>
<evidence type="ECO:0000313" key="4">
    <source>
        <dbReference type="EMBL" id="RZN56706.1"/>
    </source>
</evidence>
<dbReference type="Proteomes" id="UP000247594">
    <property type="component" value="Unassembled WGS sequence"/>
</dbReference>
<name>A0A0F5ER44_AVIPA</name>
<evidence type="ECO:0000313" key="9">
    <source>
        <dbReference type="Proteomes" id="UP000254620"/>
    </source>
</evidence>
<dbReference type="STRING" id="728.VY92_11060"/>
<dbReference type="Proteomes" id="UP000254620">
    <property type="component" value="Unassembled WGS sequence"/>
</dbReference>
<evidence type="ECO:0000313" key="2">
    <source>
        <dbReference type="EMBL" id="MEE6041908.1"/>
    </source>
</evidence>
<dbReference type="PIRSF" id="PIRSF029225">
    <property type="entry name" value="DNA_pol_III_psi"/>
    <property type="match status" value="1"/>
</dbReference>
<keyword evidence="1" id="KW-0235">DNA replication</keyword>
<comment type="function">
    <text evidence="1">Part of the beta sliding clamp loading complex, which hydrolyzes ATP to load the beta clamp onto primed DNA to form the DNA replication pre-initiation complex. DNA polymerase III is a complex, multichain enzyme responsible for most of the replicative synthesis in bacteria. This DNA polymerase also exhibits 3' to 5' exonuclease activity.</text>
</comment>
<dbReference type="EMBL" id="UGHK01000001">
    <property type="protein sequence ID" value="STO70942.1"/>
    <property type="molecule type" value="Genomic_DNA"/>
</dbReference>
<dbReference type="GO" id="GO:0008408">
    <property type="term" value="F:3'-5' exonuclease activity"/>
    <property type="evidence" value="ECO:0007669"/>
    <property type="project" value="InterPro"/>
</dbReference>
<dbReference type="OrthoDB" id="5682636at2"/>
<dbReference type="Proteomes" id="UP000254465">
    <property type="component" value="Unassembled WGS sequence"/>
</dbReference>
<evidence type="ECO:0000313" key="8">
    <source>
        <dbReference type="Proteomes" id="UP000254465"/>
    </source>
</evidence>
<dbReference type="KEGG" id="apag:EIA51_09730"/>
<accession>A0A0F5ER44</accession>
<dbReference type="Pfam" id="PF03603">
    <property type="entry name" value="DNA_III_psi"/>
    <property type="match status" value="1"/>
</dbReference>
<proteinExistence type="predicted"/>
<dbReference type="RefSeq" id="WP_026138449.1">
    <property type="nucleotide sequence ID" value="NZ_CP034110.1"/>
</dbReference>
<gene>
    <name evidence="5" type="primary">holD</name>
    <name evidence="3" type="ORF">DM482_09660</name>
    <name evidence="4" type="ORF">EIG79_09950</name>
    <name evidence="2" type="ORF">M5S13_08415</name>
    <name evidence="6" type="ORF">NCTC10926_00071</name>
    <name evidence="5" type="ORF">NCTC11296_00862</name>
</gene>
<reference evidence="8 9" key="2">
    <citation type="submission" date="2018-06" db="EMBL/GenBank/DDBJ databases">
        <authorList>
            <consortium name="Pathogen Informatics"/>
            <person name="Doyle S."/>
        </authorList>
    </citation>
    <scope>NUCLEOTIDE SEQUENCE [LARGE SCALE GENOMIC DNA]</scope>
    <source>
        <strain evidence="6 9">NCTC10926</strain>
        <strain evidence="5 8">NCTC11296</strain>
    </source>
</reference>
<dbReference type="Gene3D" id="3.40.50.10220">
    <property type="entry name" value="DNA polymerase III, psi subunit"/>
    <property type="match status" value="1"/>
</dbReference>
<dbReference type="InterPro" id="IPR004615">
    <property type="entry name" value="DNA_pol_III_psi"/>
</dbReference>
<sequence>MNRYQLLLQSMGIVQWKLVRPDSLKGSVNIPVNENIRLIIISETELLFSPLLRDILTSLDITQEQYLVINFDLIPHFKINHPVYYWFLNDDPEKIHQAQNYCRTFLDKWVSPRWERFMEDPVAKRNLWTQIQRKGL</sequence>
<evidence type="ECO:0000313" key="11">
    <source>
        <dbReference type="Proteomes" id="UP001347884"/>
    </source>
</evidence>
<keyword evidence="1 5" id="KW-0548">Nucleotidyltransferase</keyword>
<evidence type="ECO:0000256" key="1">
    <source>
        <dbReference type="PIRNR" id="PIRNR029225"/>
    </source>
</evidence>
<keyword evidence="1 5" id="KW-0808">Transferase</keyword>
<dbReference type="eggNOG" id="COG3050">
    <property type="taxonomic scope" value="Bacteria"/>
</dbReference>
<reference evidence="2 11" key="4">
    <citation type="journal article" date="2022" name="Front. Microbiol.">
        <title>Commensal bacteria contribute to the growth of multidrug-resistant Avibacterium paragallinarum in chickens.</title>
        <authorList>
            <person name="Zhu J."/>
            <person name="Chen Y."/>
            <person name="Wu Y."/>
            <person name="Wang Y."/>
            <person name="Zhu K."/>
        </authorList>
    </citation>
    <scope>NUCLEOTIDE SEQUENCE [LARGE SCALE GENOMIC DNA]</scope>
    <source>
        <strain evidence="2 11">AV25</strain>
    </source>
</reference>
<evidence type="ECO:0000313" key="7">
    <source>
        <dbReference type="Proteomes" id="UP000247594"/>
    </source>
</evidence>
<evidence type="ECO:0000313" key="5">
    <source>
        <dbReference type="EMBL" id="STO70942.1"/>
    </source>
</evidence>
<keyword evidence="11" id="KW-1185">Reference proteome</keyword>